<dbReference type="AlphaFoldDB" id="A0A6J5DNU6"/>
<dbReference type="Gene3D" id="3.20.20.140">
    <property type="entry name" value="Metal-dependent hydrolases"/>
    <property type="match status" value="1"/>
</dbReference>
<dbReference type="GO" id="GO:0050228">
    <property type="term" value="F:pterin deaminase activity"/>
    <property type="evidence" value="ECO:0007669"/>
    <property type="project" value="UniProtKB-EC"/>
</dbReference>
<evidence type="ECO:0000313" key="2">
    <source>
        <dbReference type="Proteomes" id="UP000494329"/>
    </source>
</evidence>
<dbReference type="GO" id="GO:0004131">
    <property type="term" value="F:cytosine deaminase activity"/>
    <property type="evidence" value="ECO:0007669"/>
    <property type="project" value="TreeGrafter"/>
</dbReference>
<dbReference type="SUPFAM" id="SSF51338">
    <property type="entry name" value="Composite domain of metallo-dependent hydrolases"/>
    <property type="match status" value="1"/>
</dbReference>
<evidence type="ECO:0000313" key="1">
    <source>
        <dbReference type="EMBL" id="CAB3754882.1"/>
    </source>
</evidence>
<dbReference type="InterPro" id="IPR052349">
    <property type="entry name" value="Metallo-hydrolase_Enzymes"/>
</dbReference>
<accession>A0A6J5DNU6</accession>
<dbReference type="EMBL" id="CADIKF010000012">
    <property type="protein sequence ID" value="CAB3754882.1"/>
    <property type="molecule type" value="Genomic_DNA"/>
</dbReference>
<dbReference type="SUPFAM" id="SSF51556">
    <property type="entry name" value="Metallo-dependent hydrolases"/>
    <property type="match status" value="1"/>
</dbReference>
<sequence>MPFFALPDSSRYTLRNVSVPVCVVTGIDVRGLPPDDLLNADVLIDNGRIVSIEQTGTAPTDSGPDLDRSMLLPGMIDCHAHLDKSHTAPRQPNWTGDFAGAAHANRIDRATRWNANDVRRRMEFALMTAWAHGVVAIRTNLDCHGPRPCKNARDHLD</sequence>
<dbReference type="Gene3D" id="2.30.40.10">
    <property type="entry name" value="Urease, subunit C, domain 1"/>
    <property type="match status" value="1"/>
</dbReference>
<dbReference type="GO" id="GO:0035888">
    <property type="term" value="F:isoguanine deaminase activity"/>
    <property type="evidence" value="ECO:0007669"/>
    <property type="project" value="TreeGrafter"/>
</dbReference>
<dbReference type="InterPro" id="IPR011059">
    <property type="entry name" value="Metal-dep_hydrolase_composite"/>
</dbReference>
<gene>
    <name evidence="1" type="primary">codAch2_2</name>
    <name evidence="1" type="ORF">LMG29739_02054</name>
</gene>
<dbReference type="PANTHER" id="PTHR32027:SF0">
    <property type="entry name" value="CYTOSINE DEAMINASE"/>
    <property type="match status" value="1"/>
</dbReference>
<organism evidence="1 2">
    <name type="scientific">Paraburkholderia solisilvae</name>
    <dbReference type="NCBI Taxonomy" id="624376"/>
    <lineage>
        <taxon>Bacteria</taxon>
        <taxon>Pseudomonadati</taxon>
        <taxon>Pseudomonadota</taxon>
        <taxon>Betaproteobacteria</taxon>
        <taxon>Burkholderiales</taxon>
        <taxon>Burkholderiaceae</taxon>
        <taxon>Paraburkholderia</taxon>
    </lineage>
</organism>
<dbReference type="InterPro" id="IPR032466">
    <property type="entry name" value="Metal_Hydrolase"/>
</dbReference>
<name>A0A6J5DNU6_9BURK</name>
<dbReference type="EC" id="3.5.4.11" evidence="1"/>
<dbReference type="GO" id="GO:0006209">
    <property type="term" value="P:cytosine catabolic process"/>
    <property type="evidence" value="ECO:0007669"/>
    <property type="project" value="TreeGrafter"/>
</dbReference>
<dbReference type="RefSeq" id="WP_175110790.1">
    <property type="nucleotide sequence ID" value="NZ_CADIKF010000012.1"/>
</dbReference>
<dbReference type="PANTHER" id="PTHR32027">
    <property type="entry name" value="CYTOSINE DEAMINASE"/>
    <property type="match status" value="1"/>
</dbReference>
<dbReference type="Proteomes" id="UP000494329">
    <property type="component" value="Unassembled WGS sequence"/>
</dbReference>
<protein>
    <submittedName>
        <fullName evidence="1">Pterin deaminase</fullName>
        <ecNumber evidence="1">3.5.4.11</ecNumber>
    </submittedName>
</protein>
<keyword evidence="1" id="KW-0378">Hydrolase</keyword>
<reference evidence="1 2" key="1">
    <citation type="submission" date="2020-04" db="EMBL/GenBank/DDBJ databases">
        <authorList>
            <person name="De Canck E."/>
        </authorList>
    </citation>
    <scope>NUCLEOTIDE SEQUENCE [LARGE SCALE GENOMIC DNA]</scope>
    <source>
        <strain evidence="1 2">LMG 29739</strain>
    </source>
</reference>
<proteinExistence type="predicted"/>
<keyword evidence="2" id="KW-1185">Reference proteome</keyword>